<protein>
    <submittedName>
        <fullName evidence="10">Proton-conducting transporter membrane subunit</fullName>
    </submittedName>
</protein>
<dbReference type="InterPro" id="IPR003918">
    <property type="entry name" value="NADH_UbQ_OxRdtase"/>
</dbReference>
<feature type="transmembrane region" description="Helical" evidence="8">
    <location>
        <begin position="455"/>
        <end position="474"/>
    </location>
</feature>
<dbReference type="PANTHER" id="PTHR42703">
    <property type="entry name" value="NADH DEHYDROGENASE"/>
    <property type="match status" value="1"/>
</dbReference>
<evidence type="ECO:0000256" key="2">
    <source>
        <dbReference type="ARBA" id="ARBA00005346"/>
    </source>
</evidence>
<feature type="transmembrane region" description="Helical" evidence="8">
    <location>
        <begin position="69"/>
        <end position="96"/>
    </location>
</feature>
<dbReference type="Pfam" id="PF00361">
    <property type="entry name" value="Proton_antipo_M"/>
    <property type="match status" value="1"/>
</dbReference>
<feature type="transmembrane region" description="Helical" evidence="8">
    <location>
        <begin position="327"/>
        <end position="350"/>
    </location>
</feature>
<comment type="similarity">
    <text evidence="2">Belongs to the CPA3 antiporters (TC 2.A.63) subunit D family.</text>
</comment>
<reference evidence="11" key="1">
    <citation type="journal article" date="2019" name="Int. J. Syst. Evol. Microbiol.">
        <title>The Global Catalogue of Microorganisms (GCM) 10K type strain sequencing project: providing services to taxonomists for standard genome sequencing and annotation.</title>
        <authorList>
            <consortium name="The Broad Institute Genomics Platform"/>
            <consortium name="The Broad Institute Genome Sequencing Center for Infectious Disease"/>
            <person name="Wu L."/>
            <person name="Ma J."/>
        </authorList>
    </citation>
    <scope>NUCLEOTIDE SEQUENCE [LARGE SCALE GENOMIC DNA]</scope>
    <source>
        <strain evidence="11">CCUG 53762</strain>
    </source>
</reference>
<name>A0ABW4IA60_9SPHI</name>
<proteinExistence type="inferred from homology"/>
<evidence type="ECO:0000259" key="9">
    <source>
        <dbReference type="Pfam" id="PF00361"/>
    </source>
</evidence>
<accession>A0ABW4IA60</accession>
<evidence type="ECO:0000256" key="1">
    <source>
        <dbReference type="ARBA" id="ARBA00004651"/>
    </source>
</evidence>
<feature type="transmembrane region" description="Helical" evidence="8">
    <location>
        <begin position="270"/>
        <end position="292"/>
    </location>
</feature>
<evidence type="ECO:0000256" key="3">
    <source>
        <dbReference type="ARBA" id="ARBA00022475"/>
    </source>
</evidence>
<keyword evidence="11" id="KW-1185">Reference proteome</keyword>
<organism evidence="10 11">
    <name type="scientific">Pseudopedobacter beijingensis</name>
    <dbReference type="NCBI Taxonomy" id="1207056"/>
    <lineage>
        <taxon>Bacteria</taxon>
        <taxon>Pseudomonadati</taxon>
        <taxon>Bacteroidota</taxon>
        <taxon>Sphingobacteriia</taxon>
        <taxon>Sphingobacteriales</taxon>
        <taxon>Sphingobacteriaceae</taxon>
        <taxon>Pseudopedobacter</taxon>
    </lineage>
</organism>
<evidence type="ECO:0000256" key="5">
    <source>
        <dbReference type="ARBA" id="ARBA00022989"/>
    </source>
</evidence>
<feature type="transmembrane region" description="Helical" evidence="8">
    <location>
        <begin position="240"/>
        <end position="258"/>
    </location>
</feature>
<feature type="transmembrane region" description="Helical" evidence="8">
    <location>
        <begin position="205"/>
        <end position="228"/>
    </location>
</feature>
<comment type="caution">
    <text evidence="10">The sequence shown here is derived from an EMBL/GenBank/DDBJ whole genome shotgun (WGS) entry which is preliminary data.</text>
</comment>
<feature type="transmembrane region" description="Helical" evidence="8">
    <location>
        <begin position="32"/>
        <end position="49"/>
    </location>
</feature>
<dbReference type="InterPro" id="IPR001750">
    <property type="entry name" value="ND/Mrp_TM"/>
</dbReference>
<evidence type="ECO:0000256" key="4">
    <source>
        <dbReference type="ARBA" id="ARBA00022692"/>
    </source>
</evidence>
<dbReference type="PANTHER" id="PTHR42703:SF1">
    <property type="entry name" value="NA(+)_H(+) ANTIPORTER SUBUNIT D1"/>
    <property type="match status" value="1"/>
</dbReference>
<evidence type="ECO:0000313" key="11">
    <source>
        <dbReference type="Proteomes" id="UP001597118"/>
    </source>
</evidence>
<evidence type="ECO:0000256" key="8">
    <source>
        <dbReference type="SAM" id="Phobius"/>
    </source>
</evidence>
<dbReference type="InterPro" id="IPR050586">
    <property type="entry name" value="CPA3_Na-H_Antiporter_D"/>
</dbReference>
<keyword evidence="5 8" id="KW-1133">Transmembrane helix</keyword>
<gene>
    <name evidence="10" type="ORF">ACFSAH_05340</name>
</gene>
<dbReference type="PRINTS" id="PR01437">
    <property type="entry name" value="NUOXDRDTASE4"/>
</dbReference>
<evidence type="ECO:0000256" key="6">
    <source>
        <dbReference type="ARBA" id="ARBA00023136"/>
    </source>
</evidence>
<feature type="domain" description="NADH:quinone oxidoreductase/Mrp antiporter transmembrane" evidence="9">
    <location>
        <begin position="128"/>
        <end position="418"/>
    </location>
</feature>
<sequence>MIENMIVMPLLGQMLIAIITLLFWGKSKILRYISLFGSLFVLINAIILFTKVAQNGILVMHAANWKPPFGITFVADTFSSLMVLLTSIVGFCISIYCVQGIGTNRVNFGFYSIYHFLLMGLTGAFLTGDLFNLYVWFEVIIISSFVLMTLGGRKAQIEGSIKYVAINLFSSIIFLTGIGLLYGVAGTLSIADLAVKVPQLPNQGLVSIISIFFIISFGIKSAIFPLYFWLPSSYHTPPSAIAALFGGLLTKVGIYAMMRMFSLVFTMDGWISQVVILLSVFTMFVGALGAINKMNLRRLFSYLIVCHIGFMVGGIGMFTLTALTGTIFYLIHDIIIKTNLFLITGVIRLMNGSVNMNHLGNMYKDYPKISFVFAIVFFSLVGIPPLSGFWPKINLLTAAFEQQQYIYAIGLIFASFITLYVIIRIWAKAFWKEKTSTLDRLTNNFEGKTLVEKTYLIAPIVILMLITCYFGFFAQNIYEISSKIANQMIDKTDYINAVFGHIN</sequence>
<evidence type="ECO:0000256" key="7">
    <source>
        <dbReference type="RuleBase" id="RU000320"/>
    </source>
</evidence>
<feature type="transmembrane region" description="Helical" evidence="8">
    <location>
        <begin position="163"/>
        <end position="185"/>
    </location>
</feature>
<comment type="subcellular location">
    <subcellularLocation>
        <location evidence="1">Cell membrane</location>
        <topology evidence="1">Multi-pass membrane protein</topology>
    </subcellularLocation>
    <subcellularLocation>
        <location evidence="7">Membrane</location>
        <topology evidence="7">Multi-pass membrane protein</topology>
    </subcellularLocation>
</comment>
<feature type="transmembrane region" description="Helical" evidence="8">
    <location>
        <begin position="299"/>
        <end position="321"/>
    </location>
</feature>
<dbReference type="EMBL" id="JBHUDG010000004">
    <property type="protein sequence ID" value="MFD1629292.1"/>
    <property type="molecule type" value="Genomic_DNA"/>
</dbReference>
<feature type="transmembrane region" description="Helical" evidence="8">
    <location>
        <begin position="108"/>
        <end position="127"/>
    </location>
</feature>
<keyword evidence="6 8" id="KW-0472">Membrane</keyword>
<feature type="transmembrane region" description="Helical" evidence="8">
    <location>
        <begin position="405"/>
        <end position="427"/>
    </location>
</feature>
<feature type="transmembrane region" description="Helical" evidence="8">
    <location>
        <begin position="371"/>
        <end position="393"/>
    </location>
</feature>
<dbReference type="Proteomes" id="UP001597118">
    <property type="component" value="Unassembled WGS sequence"/>
</dbReference>
<dbReference type="RefSeq" id="WP_379661672.1">
    <property type="nucleotide sequence ID" value="NZ_JBHUDG010000004.1"/>
</dbReference>
<feature type="transmembrane region" description="Helical" evidence="8">
    <location>
        <begin position="6"/>
        <end position="25"/>
    </location>
</feature>
<evidence type="ECO:0000313" key="10">
    <source>
        <dbReference type="EMBL" id="MFD1629292.1"/>
    </source>
</evidence>
<keyword evidence="3" id="KW-1003">Cell membrane</keyword>
<keyword evidence="4 7" id="KW-0812">Transmembrane</keyword>
<feature type="transmembrane region" description="Helical" evidence="8">
    <location>
        <begin position="133"/>
        <end position="151"/>
    </location>
</feature>